<dbReference type="InterPro" id="IPR018130">
    <property type="entry name" value="Ribosomal_uS2_CS"/>
</dbReference>
<comment type="function">
    <text evidence="6">Required for mitoribosome formation and stability, and mitochondrial translation.</text>
</comment>
<dbReference type="PRINTS" id="PR00395">
    <property type="entry name" value="RIBOSOMALS2"/>
</dbReference>
<comment type="subcellular location">
    <subcellularLocation>
        <location evidence="1">Mitochondrion</location>
    </subcellularLocation>
</comment>
<evidence type="ECO:0000256" key="7">
    <source>
        <dbReference type="ARBA" id="ARBA00071390"/>
    </source>
</evidence>
<protein>
    <recommendedName>
        <fullName evidence="7">Small ribosomal subunit protein uS2m</fullName>
    </recommendedName>
    <alternativeName>
        <fullName evidence="8">28S ribosomal protein S2, mitochondrial</fullName>
    </alternativeName>
</protein>
<sequence>MHFLINQVRKCGCGLLKIGRNPQLHRNYSIPKPDVNSVGAVGLSNETIQLPKVLEHPDYFEVAKLFTISDLFNARVHLGHREGSLDERMKPYIFGSRLGHLIIDLDKTRALLTAALNFTAHVAYRDGIILFVSQNPQNSFMVERLAKEVSEFAHTRYWRLGMLTNSSMMFGAMTRLPDLIIVLNTLTTVLDEHLAITEAAKMAIPVVGIVDTNCNPNLITYPVPGNDDTPVAVNLYCSLFKAAILKGKQKKKEHEEYFTNSEPTINSR</sequence>
<dbReference type="AlphaFoldDB" id="A0A0A9X815"/>
<dbReference type="FunFam" id="3.40.50.10490:FF:000026">
    <property type="entry name" value="28S ribosomal protein S2, mitochondrial"/>
    <property type="match status" value="1"/>
</dbReference>
<dbReference type="InterPro" id="IPR001865">
    <property type="entry name" value="Ribosomal_uS2"/>
</dbReference>
<evidence type="ECO:0000256" key="1">
    <source>
        <dbReference type="ARBA" id="ARBA00004173"/>
    </source>
</evidence>
<dbReference type="GO" id="GO:0006412">
    <property type="term" value="P:translation"/>
    <property type="evidence" value="ECO:0007669"/>
    <property type="project" value="InterPro"/>
</dbReference>
<evidence type="ECO:0000256" key="8">
    <source>
        <dbReference type="ARBA" id="ARBA00083109"/>
    </source>
</evidence>
<dbReference type="GO" id="GO:0005743">
    <property type="term" value="C:mitochondrial inner membrane"/>
    <property type="evidence" value="ECO:0007669"/>
    <property type="project" value="UniProtKB-ARBA"/>
</dbReference>
<dbReference type="Gene3D" id="3.40.50.10490">
    <property type="entry name" value="Glucose-6-phosphate isomerase like protein, domain 1"/>
    <property type="match status" value="1"/>
</dbReference>
<gene>
    <name evidence="10" type="primary">MRPS2_0</name>
    <name evidence="9" type="synonym">MRPS2_1</name>
    <name evidence="10" type="ORF">CM83_40542</name>
    <name evidence="9" type="ORF">CM83_40544</name>
</gene>
<dbReference type="SUPFAM" id="SSF52313">
    <property type="entry name" value="Ribosomal protein S2"/>
    <property type="match status" value="1"/>
</dbReference>
<evidence type="ECO:0000256" key="6">
    <source>
        <dbReference type="ARBA" id="ARBA00059792"/>
    </source>
</evidence>
<keyword evidence="5" id="KW-0687">Ribonucleoprotein</keyword>
<evidence type="ECO:0000256" key="2">
    <source>
        <dbReference type="ARBA" id="ARBA00006242"/>
    </source>
</evidence>
<dbReference type="InterPro" id="IPR023591">
    <property type="entry name" value="Ribosomal_uS2_flav_dom_sf"/>
</dbReference>
<accession>A0A0A9X815</accession>
<dbReference type="Pfam" id="PF00318">
    <property type="entry name" value="Ribosomal_S2"/>
    <property type="match status" value="2"/>
</dbReference>
<dbReference type="EMBL" id="GBHO01030384">
    <property type="protein sequence ID" value="JAG13220.1"/>
    <property type="molecule type" value="Transcribed_RNA"/>
</dbReference>
<evidence type="ECO:0000313" key="9">
    <source>
        <dbReference type="EMBL" id="JAG13219.1"/>
    </source>
</evidence>
<evidence type="ECO:0000256" key="3">
    <source>
        <dbReference type="ARBA" id="ARBA00022980"/>
    </source>
</evidence>
<evidence type="ECO:0000256" key="4">
    <source>
        <dbReference type="ARBA" id="ARBA00023128"/>
    </source>
</evidence>
<dbReference type="PANTHER" id="PTHR12534:SF0">
    <property type="entry name" value="SMALL RIBOSOMAL SUBUNIT PROTEIN US2M"/>
    <property type="match status" value="1"/>
</dbReference>
<name>A0A0A9X815_LYGHE</name>
<dbReference type="PROSITE" id="PS00962">
    <property type="entry name" value="RIBOSOMAL_S2_1"/>
    <property type="match status" value="1"/>
</dbReference>
<organism evidence="10">
    <name type="scientific">Lygus hesperus</name>
    <name type="common">Western plant bug</name>
    <dbReference type="NCBI Taxonomy" id="30085"/>
    <lineage>
        <taxon>Eukaryota</taxon>
        <taxon>Metazoa</taxon>
        <taxon>Ecdysozoa</taxon>
        <taxon>Arthropoda</taxon>
        <taxon>Hexapoda</taxon>
        <taxon>Insecta</taxon>
        <taxon>Pterygota</taxon>
        <taxon>Neoptera</taxon>
        <taxon>Paraneoptera</taxon>
        <taxon>Hemiptera</taxon>
        <taxon>Heteroptera</taxon>
        <taxon>Panheteroptera</taxon>
        <taxon>Cimicomorpha</taxon>
        <taxon>Miridae</taxon>
        <taxon>Mirini</taxon>
        <taxon>Lygus</taxon>
    </lineage>
</organism>
<dbReference type="GO" id="GO:0003735">
    <property type="term" value="F:structural constituent of ribosome"/>
    <property type="evidence" value="ECO:0007669"/>
    <property type="project" value="InterPro"/>
</dbReference>
<keyword evidence="4" id="KW-0496">Mitochondrion</keyword>
<evidence type="ECO:0000256" key="5">
    <source>
        <dbReference type="ARBA" id="ARBA00023274"/>
    </source>
</evidence>
<proteinExistence type="inferred from homology"/>
<keyword evidence="3 10" id="KW-0689">Ribosomal protein</keyword>
<dbReference type="HAMAP" id="MF_00291_B">
    <property type="entry name" value="Ribosomal_uS2_B"/>
    <property type="match status" value="1"/>
</dbReference>
<dbReference type="EMBL" id="GBHO01030385">
    <property type="protein sequence ID" value="JAG13219.1"/>
    <property type="molecule type" value="Transcribed_RNA"/>
</dbReference>
<reference evidence="10" key="1">
    <citation type="journal article" date="2014" name="PLoS ONE">
        <title>Transcriptome-Based Identification of ABC Transporters in the Western Tarnished Plant Bug Lygus hesperus.</title>
        <authorList>
            <person name="Hull J.J."/>
            <person name="Chaney K."/>
            <person name="Geib S.M."/>
            <person name="Fabrick J.A."/>
            <person name="Brent C.S."/>
            <person name="Walsh D."/>
            <person name="Lavine L.C."/>
        </authorList>
    </citation>
    <scope>NUCLEOTIDE SEQUENCE</scope>
</reference>
<dbReference type="CDD" id="cd01425">
    <property type="entry name" value="RPS2"/>
    <property type="match status" value="1"/>
</dbReference>
<dbReference type="GO" id="GO:0005763">
    <property type="term" value="C:mitochondrial small ribosomal subunit"/>
    <property type="evidence" value="ECO:0007669"/>
    <property type="project" value="UniProtKB-ARBA"/>
</dbReference>
<evidence type="ECO:0000313" key="10">
    <source>
        <dbReference type="EMBL" id="JAG13220.1"/>
    </source>
</evidence>
<reference evidence="10" key="2">
    <citation type="submission" date="2014-07" db="EMBL/GenBank/DDBJ databases">
        <authorList>
            <person name="Hull J."/>
        </authorList>
    </citation>
    <scope>NUCLEOTIDE SEQUENCE</scope>
</reference>
<dbReference type="InterPro" id="IPR005706">
    <property type="entry name" value="Ribosomal_uS2_bac/mit/plastid"/>
</dbReference>
<dbReference type="PANTHER" id="PTHR12534">
    <property type="entry name" value="30S RIBOSOMAL PROTEIN S2 PROKARYOTIC AND ORGANELLAR"/>
    <property type="match status" value="1"/>
</dbReference>
<comment type="similarity">
    <text evidence="2">Belongs to the universal ribosomal protein uS2 family.</text>
</comment>